<keyword evidence="3" id="KW-1185">Reference proteome</keyword>
<sequence length="171" mass="18588">MNFASMLGRAVAVVVGLVAILHTQQADAHGYMSSPECRGCGATGGGLLGPLRSFGLLKFTRLGNPERVEKLCRGFMTPGKVTEVGREIPIGLTILIAHPGPCWIYLYDENMENPVLISTKENCAAKTPTEPWTAQVPEGISGRKVLRWLWHGTQASPTEKYESCADINISY</sequence>
<evidence type="ECO:0000313" key="3">
    <source>
        <dbReference type="Proteomes" id="UP000271241"/>
    </source>
</evidence>
<feature type="chain" id="PRO_5020532712" evidence="1">
    <location>
        <begin position="29"/>
        <end position="171"/>
    </location>
</feature>
<evidence type="ECO:0000313" key="2">
    <source>
        <dbReference type="EMBL" id="RKP06799.1"/>
    </source>
</evidence>
<accession>A0A4V1IW97</accession>
<dbReference type="AlphaFoldDB" id="A0A4V1IW97"/>
<dbReference type="Proteomes" id="UP000271241">
    <property type="component" value="Unassembled WGS sequence"/>
</dbReference>
<name>A0A4V1IW97_9FUNG</name>
<dbReference type="OrthoDB" id="5559126at2759"/>
<feature type="signal peptide" evidence="1">
    <location>
        <begin position="1"/>
        <end position="28"/>
    </location>
</feature>
<dbReference type="EMBL" id="KZ992816">
    <property type="protein sequence ID" value="RKP06799.1"/>
    <property type="molecule type" value="Genomic_DNA"/>
</dbReference>
<dbReference type="STRING" id="78915.A0A4V1IW97"/>
<reference evidence="3" key="1">
    <citation type="journal article" date="2018" name="Nat. Microbiol.">
        <title>Leveraging single-cell genomics to expand the fungal tree of life.</title>
        <authorList>
            <person name="Ahrendt S.R."/>
            <person name="Quandt C.A."/>
            <person name="Ciobanu D."/>
            <person name="Clum A."/>
            <person name="Salamov A."/>
            <person name="Andreopoulos B."/>
            <person name="Cheng J.F."/>
            <person name="Woyke T."/>
            <person name="Pelin A."/>
            <person name="Henrissat B."/>
            <person name="Reynolds N.K."/>
            <person name="Benny G.L."/>
            <person name="Smith M.E."/>
            <person name="James T.Y."/>
            <person name="Grigoriev I.V."/>
        </authorList>
    </citation>
    <scope>NUCLEOTIDE SEQUENCE [LARGE SCALE GENOMIC DNA]</scope>
    <source>
        <strain evidence="3">RSA 1356</strain>
    </source>
</reference>
<keyword evidence="1" id="KW-0732">Signal</keyword>
<proteinExistence type="predicted"/>
<evidence type="ECO:0000256" key="1">
    <source>
        <dbReference type="SAM" id="SignalP"/>
    </source>
</evidence>
<gene>
    <name evidence="2" type="ORF">THASP1DRAFT_31390</name>
</gene>
<protein>
    <submittedName>
        <fullName evidence="2">Uncharacterized protein</fullName>
    </submittedName>
</protein>
<organism evidence="2 3">
    <name type="scientific">Thamnocephalis sphaerospora</name>
    <dbReference type="NCBI Taxonomy" id="78915"/>
    <lineage>
        <taxon>Eukaryota</taxon>
        <taxon>Fungi</taxon>
        <taxon>Fungi incertae sedis</taxon>
        <taxon>Zoopagomycota</taxon>
        <taxon>Zoopagomycotina</taxon>
        <taxon>Zoopagomycetes</taxon>
        <taxon>Zoopagales</taxon>
        <taxon>Sigmoideomycetaceae</taxon>
        <taxon>Thamnocephalis</taxon>
    </lineage>
</organism>